<feature type="chain" id="PRO_5043680252" evidence="2">
    <location>
        <begin position="21"/>
        <end position="1279"/>
    </location>
</feature>
<accession>A0A8R1U9C7</accession>
<evidence type="ECO:0000313" key="4">
    <source>
        <dbReference type="Proteomes" id="UP000005239"/>
    </source>
</evidence>
<dbReference type="AlphaFoldDB" id="A0A2A6BSY3"/>
<feature type="region of interest" description="Disordered" evidence="1">
    <location>
        <begin position="148"/>
        <end position="167"/>
    </location>
</feature>
<accession>A0A2A6BSY3</accession>
<sequence length="1279" mass="135546">MRRATLLLLLLLLRLEDANGLLDNCPCSPIPPSLSACPFDRECDASRVRDYRTGIPWRSTSSLRCNDGRHQPSTGSTLAASVAAVACAAAGKCTNCVASKADAYCHPDYVCRSDAMKVMETDDGCAVVSCTWGELMVIDTALPTTVPPTTVSSQTPTVLPTPGSSTTVPNTDHALQPFGPQEGSIAQSTVIQASPVAASALPNSVAGGNQTKSIPGGFTLPSPTSGTGSIPANSGTGSGSGAGSPQATAGSGSGSPDVMPKKEEEYYDDSELSTNPPERSTLPTHGTTPTTTTSATVSTTMKAAAALPTTTNAEAATEKAATMTIIATSAVSTAAPQVDLFGRPIASKQRTTENFSEPISLRMNSQLKDLKKTTIDEDYGDDDSLFFERARRNFHQDGGREPSTAFLSPSSLLRERATLPDGSSEGSRRGLPSVLSHSAFGEDHLKRRKSSTSFLARVRKGAFSFINREARRLERHIFGFAEEASAHLITVVDRQSGAEKLVNRVIGGASPSSPFARWDDFEDEDNQIRAFTTTTTTRKPVDTGRIMGSIPAPQPARQPSNWLADILETITVPAPTAPPQSGKESVEAAQFSGGGIDVDWNDNDQMLVRDNVKQTAFLTASTTRTTSAAAAAAGAKDIAVNRSTLAVEEGPRISLPDESHIDEIGLFAVPTTTRNHEVEEGGGAERATGKEMLIRGKEEQDIKGANRTAIDDIGVMAAAGPIGSGPQGGMLLTPEKIAVVKEMGGKEEQALKGAADGTTVQIRKEEFIASRQRMKAGKDVPVIDGKAVLPGKKAEAAVTHTIDFDSTSPRQPWGKQAAPTQSSLAFTRAGNLTCSGNGLWHDSNFALRQSARVTCARQKSCGTCTAPPPLLAQCDERHDCGGSKIVSVDGENGCVRGVCEDGESFIAVRDVTSGKSVSDLTEMGCDPFGRWRSSMFDVIGESIEAVVQEVLATGACLSVGEVRDDADTIRTATKIDCSHNASWVLTEEGTGAEIPVTGSEAAVTCEYNPPPCQMCPRLVTTSECPGAAHRPCFPLTQKGGIAEKSCRLNTCEPGDELWVKLPSGWSHPDKLSMLGCAGAHGWIGNDGVTRLPPDAQAVCKRASCDNCVAPTVSAFCPEEHGEKGCDSFAMRRNGTRYDEKTGCTSIICPNEGKIAFHNPATGSYVTTTKQMHCVNGQWLTDVGEPVPPTLHVTCADWRGNRSVCGNGGCTAKMRFSEAGGCYELYCESGNILGFNPRYSSWELANQGHFSCSDKGWKRAYGVPISDLTDYKFHIRVKCQ</sequence>
<feature type="compositionally biased region" description="Low complexity" evidence="1">
    <location>
        <begin position="280"/>
        <end position="296"/>
    </location>
</feature>
<keyword evidence="2" id="KW-0732">Signal</keyword>
<evidence type="ECO:0000256" key="2">
    <source>
        <dbReference type="SAM" id="SignalP"/>
    </source>
</evidence>
<reference evidence="4" key="1">
    <citation type="journal article" date="2008" name="Nat. Genet.">
        <title>The Pristionchus pacificus genome provides a unique perspective on nematode lifestyle and parasitism.</title>
        <authorList>
            <person name="Dieterich C."/>
            <person name="Clifton S.W."/>
            <person name="Schuster L.N."/>
            <person name="Chinwalla A."/>
            <person name="Delehaunty K."/>
            <person name="Dinkelacker I."/>
            <person name="Fulton L."/>
            <person name="Fulton R."/>
            <person name="Godfrey J."/>
            <person name="Minx P."/>
            <person name="Mitreva M."/>
            <person name="Roeseler W."/>
            <person name="Tian H."/>
            <person name="Witte H."/>
            <person name="Yang S.P."/>
            <person name="Wilson R.K."/>
            <person name="Sommer R.J."/>
        </authorList>
    </citation>
    <scope>NUCLEOTIDE SEQUENCE [LARGE SCALE GENOMIC DNA]</scope>
    <source>
        <strain evidence="4">PS312</strain>
    </source>
</reference>
<dbReference type="EnsemblMetazoa" id="PPA13870.1">
    <property type="protein sequence ID" value="PPA13870.1"/>
    <property type="gene ID" value="WBGene00103424"/>
</dbReference>
<name>A0A2A6BSY3_PRIPA</name>
<protein>
    <submittedName>
        <fullName evidence="3">Uncharacterized protein</fullName>
    </submittedName>
</protein>
<proteinExistence type="predicted"/>
<feature type="compositionally biased region" description="Low complexity" evidence="1">
    <location>
        <begin position="148"/>
        <end position="162"/>
    </location>
</feature>
<feature type="region of interest" description="Disordered" evidence="1">
    <location>
        <begin position="202"/>
        <end position="296"/>
    </location>
</feature>
<gene>
    <name evidence="3" type="primary">WBGene00103424</name>
</gene>
<feature type="compositionally biased region" description="Polar residues" evidence="1">
    <location>
        <begin position="221"/>
        <end position="233"/>
    </location>
</feature>
<evidence type="ECO:0000256" key="1">
    <source>
        <dbReference type="SAM" id="MobiDB-lite"/>
    </source>
</evidence>
<dbReference type="Proteomes" id="UP000005239">
    <property type="component" value="Unassembled WGS sequence"/>
</dbReference>
<organism evidence="3 4">
    <name type="scientific">Pristionchus pacificus</name>
    <name type="common">Parasitic nematode worm</name>
    <dbReference type="NCBI Taxonomy" id="54126"/>
    <lineage>
        <taxon>Eukaryota</taxon>
        <taxon>Metazoa</taxon>
        <taxon>Ecdysozoa</taxon>
        <taxon>Nematoda</taxon>
        <taxon>Chromadorea</taxon>
        <taxon>Rhabditida</taxon>
        <taxon>Rhabditina</taxon>
        <taxon>Diplogasteromorpha</taxon>
        <taxon>Diplogasteroidea</taxon>
        <taxon>Neodiplogasteridae</taxon>
        <taxon>Pristionchus</taxon>
    </lineage>
</organism>
<feature type="compositionally biased region" description="Low complexity" evidence="1">
    <location>
        <begin position="243"/>
        <end position="256"/>
    </location>
</feature>
<evidence type="ECO:0000313" key="3">
    <source>
        <dbReference type="EnsemblMetazoa" id="PPA13870.1"/>
    </source>
</evidence>
<reference evidence="3" key="2">
    <citation type="submission" date="2022-06" db="UniProtKB">
        <authorList>
            <consortium name="EnsemblMetazoa"/>
        </authorList>
    </citation>
    <scope>IDENTIFICATION</scope>
    <source>
        <strain evidence="3">PS312</strain>
    </source>
</reference>
<feature type="signal peptide" evidence="2">
    <location>
        <begin position="1"/>
        <end position="20"/>
    </location>
</feature>
<keyword evidence="4" id="KW-1185">Reference proteome</keyword>